<gene>
    <name evidence="6" type="ORF">GLIP_0704</name>
</gene>
<protein>
    <submittedName>
        <fullName evidence="6">Glycosyltransferase</fullName>
    </submittedName>
</protein>
<accession>K6YPX2</accession>
<comment type="caution">
    <text evidence="6">The sequence shown here is derived from an EMBL/GenBank/DDBJ whole genome shotgun (WGS) entry which is preliminary data.</text>
</comment>
<dbReference type="AlphaFoldDB" id="K6YPX2"/>
<dbReference type="eggNOG" id="COG0463">
    <property type="taxonomic scope" value="Bacteria"/>
</dbReference>
<dbReference type="SUPFAM" id="SSF53448">
    <property type="entry name" value="Nucleotide-diphospho-sugar transferases"/>
    <property type="match status" value="1"/>
</dbReference>
<keyword evidence="2" id="KW-0328">Glycosyltransferase</keyword>
<evidence type="ECO:0000256" key="3">
    <source>
        <dbReference type="ARBA" id="ARBA00022679"/>
    </source>
</evidence>
<evidence type="ECO:0000313" key="7">
    <source>
        <dbReference type="Proteomes" id="UP000006334"/>
    </source>
</evidence>
<feature type="transmembrane region" description="Helical" evidence="4">
    <location>
        <begin position="245"/>
        <end position="262"/>
    </location>
</feature>
<reference evidence="6 7" key="1">
    <citation type="journal article" date="2017" name="Antonie Van Leeuwenhoek">
        <title>Rhizobium rhizosphaerae sp. nov., a novel species isolated from rice rhizosphere.</title>
        <authorList>
            <person name="Zhao J.J."/>
            <person name="Zhang J."/>
            <person name="Zhang R.J."/>
            <person name="Zhang C.W."/>
            <person name="Yin H.Q."/>
            <person name="Zhang X.X."/>
        </authorList>
    </citation>
    <scope>NUCLEOTIDE SEQUENCE [LARGE SCALE GENOMIC DNA]</scope>
    <source>
        <strain evidence="6 7">E3</strain>
    </source>
</reference>
<dbReference type="Gene3D" id="3.90.550.10">
    <property type="entry name" value="Spore Coat Polysaccharide Biosynthesis Protein SpsA, Chain A"/>
    <property type="match status" value="1"/>
</dbReference>
<dbReference type="Proteomes" id="UP000006334">
    <property type="component" value="Unassembled WGS sequence"/>
</dbReference>
<dbReference type="PANTHER" id="PTHR43685:SF5">
    <property type="entry name" value="GLYCOSYLTRANSFERASE EPSE-RELATED"/>
    <property type="match status" value="1"/>
</dbReference>
<name>K6YPX2_9ALTE</name>
<evidence type="ECO:0000256" key="2">
    <source>
        <dbReference type="ARBA" id="ARBA00022676"/>
    </source>
</evidence>
<evidence type="ECO:0000313" key="6">
    <source>
        <dbReference type="EMBL" id="GAC13350.1"/>
    </source>
</evidence>
<dbReference type="InterPro" id="IPR001173">
    <property type="entry name" value="Glyco_trans_2-like"/>
</dbReference>
<evidence type="ECO:0000256" key="4">
    <source>
        <dbReference type="SAM" id="Phobius"/>
    </source>
</evidence>
<dbReference type="PANTHER" id="PTHR43685">
    <property type="entry name" value="GLYCOSYLTRANSFERASE"/>
    <property type="match status" value="1"/>
</dbReference>
<dbReference type="STRING" id="1127673.GLIP_0704"/>
<sequence length="285" mass="33534">MNIFESVVGMGVYIEDQLKWVKQSVESILSQSYQNYLLVLVLDGEVRADVFEFISDLCKTQNNILLVRSSHNVGLSACMNYVIDWTLTHLPSAKYFFRMDADDISLPDRFKKQIKFLKKHKKTQVLGTSLIEINEFSKKVGKRKLPKKHEDIFRILPKRCAINHPTVVVRTDVFKAGHRYQEDLQNTQDYFLWIELCAAGYKFANLPEPLLEFRRVNNFYKRRGLSKSINEFKARFYAMKVLNRYSIGNIVYAFAVLFLRLMPSKIVKLAYKIDRYLLNKRVRHE</sequence>
<organism evidence="6 7">
    <name type="scientific">Aliiglaciecola lipolytica E3</name>
    <dbReference type="NCBI Taxonomy" id="1127673"/>
    <lineage>
        <taxon>Bacteria</taxon>
        <taxon>Pseudomonadati</taxon>
        <taxon>Pseudomonadota</taxon>
        <taxon>Gammaproteobacteria</taxon>
        <taxon>Alteromonadales</taxon>
        <taxon>Alteromonadaceae</taxon>
        <taxon>Aliiglaciecola</taxon>
    </lineage>
</organism>
<comment type="similarity">
    <text evidence="1">Belongs to the glycosyltransferase 2 family.</text>
</comment>
<keyword evidence="7" id="KW-1185">Reference proteome</keyword>
<evidence type="ECO:0000256" key="1">
    <source>
        <dbReference type="ARBA" id="ARBA00006739"/>
    </source>
</evidence>
<dbReference type="InterPro" id="IPR029044">
    <property type="entry name" value="Nucleotide-diphossugar_trans"/>
</dbReference>
<keyword evidence="3 6" id="KW-0808">Transferase</keyword>
<proteinExistence type="inferred from homology"/>
<dbReference type="EMBL" id="BAEN01000018">
    <property type="protein sequence ID" value="GAC13350.1"/>
    <property type="molecule type" value="Genomic_DNA"/>
</dbReference>
<dbReference type="Pfam" id="PF00535">
    <property type="entry name" value="Glycos_transf_2"/>
    <property type="match status" value="1"/>
</dbReference>
<feature type="domain" description="Glycosyltransferase 2-like" evidence="5">
    <location>
        <begin position="12"/>
        <end position="167"/>
    </location>
</feature>
<dbReference type="InterPro" id="IPR050834">
    <property type="entry name" value="Glycosyltransf_2"/>
</dbReference>
<keyword evidence="4" id="KW-0812">Transmembrane</keyword>
<evidence type="ECO:0000259" key="5">
    <source>
        <dbReference type="Pfam" id="PF00535"/>
    </source>
</evidence>
<dbReference type="GO" id="GO:0016757">
    <property type="term" value="F:glycosyltransferase activity"/>
    <property type="evidence" value="ECO:0007669"/>
    <property type="project" value="UniProtKB-KW"/>
</dbReference>
<keyword evidence="4" id="KW-0472">Membrane</keyword>
<dbReference type="RefSeq" id="WP_008843170.1">
    <property type="nucleotide sequence ID" value="NZ_BAEN01000018.1"/>
</dbReference>
<keyword evidence="4" id="KW-1133">Transmembrane helix</keyword>